<feature type="transmembrane region" description="Helical" evidence="1">
    <location>
        <begin position="12"/>
        <end position="30"/>
    </location>
</feature>
<gene>
    <name evidence="2" type="ORF">NSIN_20419</name>
</gene>
<evidence type="ECO:0000313" key="2">
    <source>
        <dbReference type="EMBL" id="SHO44724.1"/>
    </source>
</evidence>
<dbReference type="Pfam" id="PF02239">
    <property type="entry name" value="Cytochrom_D1"/>
    <property type="match status" value="1"/>
</dbReference>
<protein>
    <submittedName>
        <fullName evidence="2">Uncharacterized protein</fullName>
    </submittedName>
</protein>
<keyword evidence="1" id="KW-0472">Membrane</keyword>
<reference evidence="3" key="1">
    <citation type="submission" date="2016-12" db="EMBL/GenBank/DDBJ databases">
        <authorList>
            <person name="Herbold C."/>
        </authorList>
    </citation>
    <scope>NUCLEOTIDE SEQUENCE [LARGE SCALE GENOMIC DNA]</scope>
</reference>
<dbReference type="PANTHER" id="PTHR47197">
    <property type="entry name" value="PROTEIN NIRF"/>
    <property type="match status" value="1"/>
</dbReference>
<name>A0A2H1EGP9_9ARCH</name>
<dbReference type="InterPro" id="IPR051200">
    <property type="entry name" value="Host-pathogen_enzymatic-act"/>
</dbReference>
<keyword evidence="1" id="KW-1133">Transmembrane helix</keyword>
<dbReference type="InterPro" id="IPR011964">
    <property type="entry name" value="YVTN_b-propeller_repeat"/>
</dbReference>
<sequence>MILTSMTNKKIYFGIIGMAGAVIMATLLIYSTENIGKNENKENLVQSKLNSSSLKLIQTIQLPNVSGRIDHMDIDLDGKRLFVSELGNNSVDVIDLTTEKHIKSITGLHEPQGIVFVPNTNKIFVANGQDGTVQIFDASTYSLVNTISLTGDADNIHYDQYQKLVYVGFGNGGLAIIDPTKLELLDIIKLDGHPESFQISDKLQPGIFVNVPEDNSIAIIDAQKRTISTKWQNSEAGGNYPMALDDGNHRLFIVYRSPSQLQVINTDTGKPVAKLDIVKDADDIFFDNKTGQIYITGGEGYLDVISQKDANNYQEIAKTPTGDGGRTSLFVPQLDRLYIAVPDYSGSDAKLLVFETHKIQ</sequence>
<dbReference type="InterPro" id="IPR011048">
    <property type="entry name" value="Haem_d1_sf"/>
</dbReference>
<evidence type="ECO:0000313" key="3">
    <source>
        <dbReference type="Proteomes" id="UP000232412"/>
    </source>
</evidence>
<organism evidence="2 3">
    <name type="scientific">Nitrosotalea sinensis</name>
    <dbReference type="NCBI Taxonomy" id="1499975"/>
    <lineage>
        <taxon>Archaea</taxon>
        <taxon>Nitrososphaerota</taxon>
        <taxon>Nitrososphaeria</taxon>
        <taxon>Nitrosotaleales</taxon>
        <taxon>Nitrosotaleaceae</taxon>
        <taxon>Nitrosotalea</taxon>
    </lineage>
</organism>
<dbReference type="EMBL" id="FRFC01000003">
    <property type="protein sequence ID" value="SHO44724.1"/>
    <property type="molecule type" value="Genomic_DNA"/>
</dbReference>
<dbReference type="InterPro" id="IPR015943">
    <property type="entry name" value="WD40/YVTN_repeat-like_dom_sf"/>
</dbReference>
<dbReference type="AlphaFoldDB" id="A0A2H1EGP9"/>
<dbReference type="NCBIfam" id="TIGR02276">
    <property type="entry name" value="beta_rpt_yvtn"/>
    <property type="match status" value="1"/>
</dbReference>
<dbReference type="Proteomes" id="UP000232412">
    <property type="component" value="Unassembled WGS sequence"/>
</dbReference>
<proteinExistence type="predicted"/>
<evidence type="ECO:0000256" key="1">
    <source>
        <dbReference type="SAM" id="Phobius"/>
    </source>
</evidence>
<keyword evidence="3" id="KW-1185">Reference proteome</keyword>
<accession>A0A2H1EGP9</accession>
<dbReference type="PANTHER" id="PTHR47197:SF3">
    <property type="entry name" value="DIHYDRO-HEME D1 DEHYDROGENASE"/>
    <property type="match status" value="1"/>
</dbReference>
<dbReference type="Gene3D" id="2.130.10.10">
    <property type="entry name" value="YVTN repeat-like/Quinoprotein amine dehydrogenase"/>
    <property type="match status" value="2"/>
</dbReference>
<keyword evidence="1" id="KW-0812">Transmembrane</keyword>
<dbReference type="SUPFAM" id="SSF51004">
    <property type="entry name" value="C-terminal (heme d1) domain of cytochrome cd1-nitrite reductase"/>
    <property type="match status" value="1"/>
</dbReference>